<dbReference type="InterPro" id="IPR003120">
    <property type="entry name" value="Ste12"/>
</dbReference>
<dbReference type="Pfam" id="PF02200">
    <property type="entry name" value="STE"/>
    <property type="match status" value="1"/>
</dbReference>
<evidence type="ECO:0000313" key="13">
    <source>
        <dbReference type="Proteomes" id="UP000807353"/>
    </source>
</evidence>
<keyword evidence="4" id="KW-0862">Zinc</keyword>
<dbReference type="InterPro" id="IPR052127">
    <property type="entry name" value="STE12_transcription_factor"/>
</dbReference>
<evidence type="ECO:0000259" key="11">
    <source>
        <dbReference type="PROSITE" id="PS50157"/>
    </source>
</evidence>
<feature type="region of interest" description="Disordered" evidence="10">
    <location>
        <begin position="1016"/>
        <end position="1051"/>
    </location>
</feature>
<dbReference type="InterPro" id="IPR013087">
    <property type="entry name" value="Znf_C2H2_type"/>
</dbReference>
<feature type="compositionally biased region" description="Polar residues" evidence="10">
    <location>
        <begin position="1066"/>
        <end position="1077"/>
    </location>
</feature>
<evidence type="ECO:0000256" key="5">
    <source>
        <dbReference type="ARBA" id="ARBA00023015"/>
    </source>
</evidence>
<feature type="compositionally biased region" description="Acidic residues" evidence="10">
    <location>
        <begin position="429"/>
        <end position="449"/>
    </location>
</feature>
<dbReference type="GO" id="GO:0008270">
    <property type="term" value="F:zinc ion binding"/>
    <property type="evidence" value="ECO:0007669"/>
    <property type="project" value="UniProtKB-KW"/>
</dbReference>
<feature type="compositionally biased region" description="Gly residues" evidence="10">
    <location>
        <begin position="753"/>
        <end position="771"/>
    </location>
</feature>
<feature type="region of interest" description="Disordered" evidence="10">
    <location>
        <begin position="753"/>
        <end position="794"/>
    </location>
</feature>
<dbReference type="SMART" id="SM00424">
    <property type="entry name" value="STE"/>
    <property type="match status" value="1"/>
</dbReference>
<feature type="region of interest" description="Disordered" evidence="10">
    <location>
        <begin position="915"/>
        <end position="959"/>
    </location>
</feature>
<dbReference type="PANTHER" id="PTHR47427:SF1">
    <property type="entry name" value="PROTEIN STE12"/>
    <property type="match status" value="1"/>
</dbReference>
<evidence type="ECO:0000256" key="1">
    <source>
        <dbReference type="ARBA" id="ARBA00004123"/>
    </source>
</evidence>
<evidence type="ECO:0000256" key="4">
    <source>
        <dbReference type="ARBA" id="ARBA00022833"/>
    </source>
</evidence>
<evidence type="ECO:0000256" key="3">
    <source>
        <dbReference type="ARBA" id="ARBA00022771"/>
    </source>
</evidence>
<evidence type="ECO:0000256" key="8">
    <source>
        <dbReference type="ARBA" id="ARBA00024345"/>
    </source>
</evidence>
<feature type="region of interest" description="Disordered" evidence="10">
    <location>
        <begin position="1066"/>
        <end position="1103"/>
    </location>
</feature>
<gene>
    <name evidence="12" type="ORF">BDZ94DRAFT_1209448</name>
</gene>
<dbReference type="AlphaFoldDB" id="A0A9P5YGV9"/>
<evidence type="ECO:0000256" key="7">
    <source>
        <dbReference type="ARBA" id="ARBA00023242"/>
    </source>
</evidence>
<feature type="region of interest" description="Disordered" evidence="10">
    <location>
        <begin position="486"/>
        <end position="550"/>
    </location>
</feature>
<evidence type="ECO:0000313" key="12">
    <source>
        <dbReference type="EMBL" id="KAF9468386.1"/>
    </source>
</evidence>
<feature type="compositionally biased region" description="Acidic residues" evidence="10">
    <location>
        <begin position="780"/>
        <end position="793"/>
    </location>
</feature>
<reference evidence="12" key="1">
    <citation type="submission" date="2020-11" db="EMBL/GenBank/DDBJ databases">
        <authorList>
            <consortium name="DOE Joint Genome Institute"/>
            <person name="Ahrendt S."/>
            <person name="Riley R."/>
            <person name="Andreopoulos W."/>
            <person name="Labutti K."/>
            <person name="Pangilinan J."/>
            <person name="Ruiz-Duenas F.J."/>
            <person name="Barrasa J.M."/>
            <person name="Sanchez-Garcia M."/>
            <person name="Camarero S."/>
            <person name="Miyauchi S."/>
            <person name="Serrano A."/>
            <person name="Linde D."/>
            <person name="Babiker R."/>
            <person name="Drula E."/>
            <person name="Ayuso-Fernandez I."/>
            <person name="Pacheco R."/>
            <person name="Padilla G."/>
            <person name="Ferreira P."/>
            <person name="Barriuso J."/>
            <person name="Kellner H."/>
            <person name="Castanera R."/>
            <person name="Alfaro M."/>
            <person name="Ramirez L."/>
            <person name="Pisabarro A.G."/>
            <person name="Kuo A."/>
            <person name="Tritt A."/>
            <person name="Lipzen A."/>
            <person name="He G."/>
            <person name="Yan M."/>
            <person name="Ng V."/>
            <person name="Cullen D."/>
            <person name="Martin F."/>
            <person name="Rosso M.-N."/>
            <person name="Henrissat B."/>
            <person name="Hibbett D."/>
            <person name="Martinez A.T."/>
            <person name="Grigoriev I.V."/>
        </authorList>
    </citation>
    <scope>NUCLEOTIDE SEQUENCE</scope>
    <source>
        <strain evidence="12">CBS 247.69</strain>
    </source>
</reference>
<keyword evidence="2" id="KW-0479">Metal-binding</keyword>
<evidence type="ECO:0000256" key="9">
    <source>
        <dbReference type="PROSITE-ProRule" id="PRU00042"/>
    </source>
</evidence>
<dbReference type="OrthoDB" id="1095242at2759"/>
<keyword evidence="3 9" id="KW-0863">Zinc-finger</keyword>
<comment type="similarity">
    <text evidence="8">Belongs to the STE12 transcription factor family.</text>
</comment>
<protein>
    <recommendedName>
        <fullName evidence="11">C2H2-type domain-containing protein</fullName>
    </recommendedName>
</protein>
<comment type="caution">
    <text evidence="12">The sequence shown here is derived from an EMBL/GenBank/DDBJ whole genome shotgun (WGS) entry which is preliminary data.</text>
</comment>
<dbReference type="Gene3D" id="3.30.160.60">
    <property type="entry name" value="Classic Zinc Finger"/>
    <property type="match status" value="2"/>
</dbReference>
<dbReference type="SUPFAM" id="SSF57667">
    <property type="entry name" value="beta-beta-alpha zinc fingers"/>
    <property type="match status" value="1"/>
</dbReference>
<feature type="region of interest" description="Disordered" evidence="10">
    <location>
        <begin position="140"/>
        <end position="159"/>
    </location>
</feature>
<feature type="domain" description="C2H2-type" evidence="11">
    <location>
        <begin position="708"/>
        <end position="730"/>
    </location>
</feature>
<feature type="region of interest" description="Disordered" evidence="10">
    <location>
        <begin position="420"/>
        <end position="461"/>
    </location>
</feature>
<comment type="subcellular location">
    <subcellularLocation>
        <location evidence="1">Nucleus</location>
    </subcellularLocation>
</comment>
<feature type="compositionally biased region" description="Low complexity" evidence="10">
    <location>
        <begin position="20"/>
        <end position="31"/>
    </location>
</feature>
<feature type="compositionally biased region" description="Low complexity" evidence="10">
    <location>
        <begin position="143"/>
        <end position="156"/>
    </location>
</feature>
<feature type="compositionally biased region" description="Low complexity" evidence="10">
    <location>
        <begin position="219"/>
        <end position="235"/>
    </location>
</feature>
<dbReference type="SMART" id="SM00355">
    <property type="entry name" value="ZnF_C2H2"/>
    <property type="match status" value="2"/>
</dbReference>
<dbReference type="GO" id="GO:1990526">
    <property type="term" value="C:Ste12p-Dig1p-Dig2p complex"/>
    <property type="evidence" value="ECO:0007669"/>
    <property type="project" value="TreeGrafter"/>
</dbReference>
<evidence type="ECO:0000256" key="2">
    <source>
        <dbReference type="ARBA" id="ARBA00022723"/>
    </source>
</evidence>
<name>A0A9P5YGV9_9AGAR</name>
<feature type="compositionally biased region" description="Basic and acidic residues" evidence="10">
    <location>
        <begin position="527"/>
        <end position="540"/>
    </location>
</feature>
<feature type="region of interest" description="Disordered" evidence="10">
    <location>
        <begin position="184"/>
        <end position="244"/>
    </location>
</feature>
<dbReference type="InterPro" id="IPR036236">
    <property type="entry name" value="Znf_C2H2_sf"/>
</dbReference>
<feature type="compositionally biased region" description="Low complexity" evidence="10">
    <location>
        <begin position="188"/>
        <end position="199"/>
    </location>
</feature>
<feature type="compositionally biased region" description="Polar residues" evidence="10">
    <location>
        <begin position="1086"/>
        <end position="1103"/>
    </location>
</feature>
<accession>A0A9P5YGV9</accession>
<dbReference type="Pfam" id="PF00096">
    <property type="entry name" value="zf-C2H2"/>
    <property type="match status" value="2"/>
</dbReference>
<feature type="compositionally biased region" description="Basic and acidic residues" evidence="10">
    <location>
        <begin position="77"/>
        <end position="87"/>
    </location>
</feature>
<sequence>MDHHHQVYNQSPSYGHYFNSTPSSTHSSPRSYANDLDLYQNPYPPSNPYPSTQSRPHRPPHKSASYGPLHLSMANTTHEHDPNERTARPGNAHVHAAFHSQSLPLPSQSHSSTQLGTEPTSIPMDEDMIDQDLRDSLVKRDSTYTTSTPGLSGGLTRPLRPLEQERLAHLDRLKFFLATAPSRWDTDSAPSNANSTPASGTAPLPLGSGYSNGTGGGDSLPMSMHSSMPSQAPGLPGHGHGAQGPHPALNRFLLPTQEYVTCVLWNGLYHITGTDIVRALVFRFEAFGRPVRNMKKFEEGVFSDLRNLKPGVDACLEEPKSPFLDLLFKYQCIRTQKKQKVFYWFSVPHDRLFLDALERDLKREKMGQEPTTHIVGEPALSFTYDPKKSLYEQFSKAQGGRDGEGELEAAVRRAVEEGGVIGAPGTGDIEVDGADATEESESGVSDVDDMMGGPDGEDAAGRRKNGIPPALQGTIGLGMGPGTAWIEGNPAYKQRKKKGKNSKDDERGRSASMGVSGGGRYDSVSVSRERMGSGSMREEFGPGGSGNEGDAVSAADMFMMQARGELVPADGVVRKARPQPNIGEVGVYYTDDARASISGPTQGYMSGPAGDGVQRGHQRGRSYEGGIQHRNTYPLPTVPATAQGYSSFAERQAQPPLQPGPLSSDPKSNDGTVKTKAFVCPLYSCGRLFKRMEHLKRHLRTHTMERPYACPQCKKRFSRSDNLNQHLRTHGRGPVGTAGGGVLGGGGGAAVGDWIDGGGDGSDGSGSGGSADGRLGSMGEIEDPGVESEEGEDGTMFVPGDMNNLGMFGAAGIGMGMNFSANTLGNSASLAYGGSLGLDMQMCEVEVHGDIHEVSGDEEGLIMRTDGVAPNFSQEAYYPNASATVPFANGVSGTGNQQQATNEFDATWGIRPQPSPAFSAISAPSPPPGTIPHIRSNRSSLTSPPAGYRPSSSASSHSSLYSDDFVTSISAPSHKLAFDHSTLYPPGMMENAAQAAVAANGGAGPIRRHRSMTPSVMRNGEPIRRPMTANSNSEYAPGGSPGSTSGSVLGNTRGYHPYAGYNSAASRNGSTHSSPSGFNAPLAGEYNNQQQMRRSESRNSISGMQEQMRQMMTMNVDSTQPYGNERPNSVAGGHVSAFGHDLYRTDSPFAQTDSPAPYTTELPNHYGTDTYVHQTDSMSTTYDKHNSFGLSGGLNEQGQFTMQGTNNGYYSHAQHNTI</sequence>
<dbReference type="EMBL" id="MU150233">
    <property type="protein sequence ID" value="KAF9468386.1"/>
    <property type="molecule type" value="Genomic_DNA"/>
</dbReference>
<dbReference type="PROSITE" id="PS00028">
    <property type="entry name" value="ZINC_FINGER_C2H2_1"/>
    <property type="match status" value="2"/>
</dbReference>
<feature type="region of interest" description="Disordered" evidence="10">
    <location>
        <begin position="103"/>
        <end position="125"/>
    </location>
</feature>
<feature type="region of interest" description="Disordered" evidence="10">
    <location>
        <begin position="600"/>
        <end position="621"/>
    </location>
</feature>
<dbReference type="GO" id="GO:1990527">
    <property type="term" value="C:Tec1p-Ste12p-Dig1p complex"/>
    <property type="evidence" value="ECO:0007669"/>
    <property type="project" value="TreeGrafter"/>
</dbReference>
<keyword evidence="6" id="KW-0804">Transcription</keyword>
<organism evidence="12 13">
    <name type="scientific">Collybia nuda</name>
    <dbReference type="NCBI Taxonomy" id="64659"/>
    <lineage>
        <taxon>Eukaryota</taxon>
        <taxon>Fungi</taxon>
        <taxon>Dikarya</taxon>
        <taxon>Basidiomycota</taxon>
        <taxon>Agaricomycotina</taxon>
        <taxon>Agaricomycetes</taxon>
        <taxon>Agaricomycetidae</taxon>
        <taxon>Agaricales</taxon>
        <taxon>Tricholomatineae</taxon>
        <taxon>Clitocybaceae</taxon>
        <taxon>Collybia</taxon>
    </lineage>
</organism>
<evidence type="ECO:0000256" key="10">
    <source>
        <dbReference type="SAM" id="MobiDB-lite"/>
    </source>
</evidence>
<dbReference type="GO" id="GO:0005634">
    <property type="term" value="C:nucleus"/>
    <property type="evidence" value="ECO:0007669"/>
    <property type="project" value="UniProtKB-SubCell"/>
</dbReference>
<feature type="region of interest" description="Disordered" evidence="10">
    <location>
        <begin position="1"/>
        <end position="89"/>
    </location>
</feature>
<feature type="domain" description="C2H2-type" evidence="11">
    <location>
        <begin position="678"/>
        <end position="707"/>
    </location>
</feature>
<evidence type="ECO:0000256" key="6">
    <source>
        <dbReference type="ARBA" id="ARBA00023163"/>
    </source>
</evidence>
<dbReference type="PROSITE" id="PS50157">
    <property type="entry name" value="ZINC_FINGER_C2H2_2"/>
    <property type="match status" value="2"/>
</dbReference>
<dbReference type="FunFam" id="3.30.160.60:FF:002343">
    <property type="entry name" value="Zinc finger protein 33A"/>
    <property type="match status" value="1"/>
</dbReference>
<keyword evidence="13" id="KW-1185">Reference proteome</keyword>
<dbReference type="GO" id="GO:0003700">
    <property type="term" value="F:DNA-binding transcription factor activity"/>
    <property type="evidence" value="ECO:0007669"/>
    <property type="project" value="InterPro"/>
</dbReference>
<keyword evidence="5" id="KW-0805">Transcription regulation</keyword>
<proteinExistence type="inferred from homology"/>
<keyword evidence="7" id="KW-0539">Nucleus</keyword>
<dbReference type="Proteomes" id="UP000807353">
    <property type="component" value="Unassembled WGS sequence"/>
</dbReference>
<feature type="compositionally biased region" description="Low complexity" evidence="10">
    <location>
        <begin position="103"/>
        <end position="112"/>
    </location>
</feature>
<feature type="region of interest" description="Disordered" evidence="10">
    <location>
        <begin position="649"/>
        <end position="670"/>
    </location>
</feature>
<dbReference type="PANTHER" id="PTHR47427">
    <property type="entry name" value="PROTEIN STE12"/>
    <property type="match status" value="1"/>
</dbReference>